<evidence type="ECO:0000313" key="2">
    <source>
        <dbReference type="EMBL" id="MCW0953421.1"/>
    </source>
</evidence>
<name>A0ABT3E4Q8_9LACO</name>
<dbReference type="EMBL" id="JAOZFE010000004">
    <property type="protein sequence ID" value="MCW0953421.1"/>
    <property type="molecule type" value="Genomic_DNA"/>
</dbReference>
<keyword evidence="3" id="KW-1185">Reference proteome</keyword>
<dbReference type="Gene3D" id="3.60.21.10">
    <property type="match status" value="1"/>
</dbReference>
<feature type="domain" description="Calcineurin-like phosphoesterase" evidence="1">
    <location>
        <begin position="4"/>
        <end position="225"/>
    </location>
</feature>
<dbReference type="Proteomes" id="UP001526225">
    <property type="component" value="Unassembled WGS sequence"/>
</dbReference>
<dbReference type="SUPFAM" id="SSF56300">
    <property type="entry name" value="Metallo-dependent phosphatases"/>
    <property type="match status" value="1"/>
</dbReference>
<proteinExistence type="predicted"/>
<evidence type="ECO:0000259" key="1">
    <source>
        <dbReference type="Pfam" id="PF00149"/>
    </source>
</evidence>
<reference evidence="2 3" key="1">
    <citation type="submission" date="2022-10" db="EMBL/GenBank/DDBJ databases">
        <title>Weissella fermenti sp. nov., isolated from fermented cabbage.</title>
        <authorList>
            <person name="Lee J.K."/>
            <person name="Baek J.H."/>
            <person name="Choi D.G."/>
            <person name="Kim J.M."/>
            <person name="Jeon C.O."/>
        </authorList>
    </citation>
    <scope>NUCLEOTIDE SEQUENCE [LARGE SCALE GENOMIC DNA]</scope>
    <source>
        <strain evidence="2 3">KACC 18534</strain>
    </source>
</reference>
<sequence length="269" mass="30847">MSSVGFISDLHLDINKISDVEAKMTLMQVITDKQLDFLVLVGDTYNNFQRTEALVQELNEKLVGETRIFFISGNHDMARGVDEVTIEESHPNYLHKSWFDVPNSDIRVVGHNGWYDYTWAPQVTNEEASAFHHGLYFDRVIPQKETDIERTDRALVEMQTLFTQAQLDKKQIVFATHFVPIKDDLHAGKDPRIGLVNAIMGSKRIGELIQSQENVVAVVFGHQHVNPPIRYYGDVPYANVALGIKKRRQEWLKSDLLSAIEEKMYIFSK</sequence>
<dbReference type="InterPro" id="IPR029052">
    <property type="entry name" value="Metallo-depent_PP-like"/>
</dbReference>
<dbReference type="InterPro" id="IPR022302">
    <property type="entry name" value="Phosphoesterase_putative"/>
</dbReference>
<accession>A0ABT3E4Q8</accession>
<dbReference type="PANTHER" id="PTHR36492">
    <property type="match status" value="1"/>
</dbReference>
<dbReference type="InterPro" id="IPR052963">
    <property type="entry name" value="Pantetheine_PDE"/>
</dbReference>
<organism evidence="2 3">
    <name type="scientific">Weissella ceti</name>
    <dbReference type="NCBI Taxonomy" id="759620"/>
    <lineage>
        <taxon>Bacteria</taxon>
        <taxon>Bacillati</taxon>
        <taxon>Bacillota</taxon>
        <taxon>Bacilli</taxon>
        <taxon>Lactobacillales</taxon>
        <taxon>Lactobacillaceae</taxon>
        <taxon>Weissella</taxon>
    </lineage>
</organism>
<dbReference type="InterPro" id="IPR004843">
    <property type="entry name" value="Calcineurin-like_PHP"/>
</dbReference>
<dbReference type="NCBIfam" id="TIGR03729">
    <property type="entry name" value="acc_ester"/>
    <property type="match status" value="1"/>
</dbReference>
<dbReference type="Pfam" id="PF00149">
    <property type="entry name" value="Metallophos"/>
    <property type="match status" value="1"/>
</dbReference>
<dbReference type="RefSeq" id="WP_213408936.1">
    <property type="nucleotide sequence ID" value="NZ_CP074441.1"/>
</dbReference>
<gene>
    <name evidence="2" type="ORF">OIT44_04975</name>
</gene>
<protein>
    <submittedName>
        <fullName evidence="2">Metallophosphoesterase</fullName>
    </submittedName>
</protein>
<evidence type="ECO:0000313" key="3">
    <source>
        <dbReference type="Proteomes" id="UP001526225"/>
    </source>
</evidence>
<dbReference type="CDD" id="cd00838">
    <property type="entry name" value="MPP_superfamily"/>
    <property type="match status" value="1"/>
</dbReference>
<dbReference type="PANTHER" id="PTHR36492:SF2">
    <property type="entry name" value="[ACYL-CARRIER-PROTEIN] PHOSPHODIESTERASE PPTH"/>
    <property type="match status" value="1"/>
</dbReference>
<comment type="caution">
    <text evidence="2">The sequence shown here is derived from an EMBL/GenBank/DDBJ whole genome shotgun (WGS) entry which is preliminary data.</text>
</comment>